<feature type="chain" id="PRO_5041340905" description="Secreted protein" evidence="1">
    <location>
        <begin position="20"/>
        <end position="76"/>
    </location>
</feature>
<sequence length="76" mass="8950">MTFWTAFEMLLNGCMMVLSCLEVATRRLQLQMPGSTARKVWTKPRTMWNQDRLKELLTALRGQQTSITFLLQVLEW</sequence>
<evidence type="ECO:0000313" key="2">
    <source>
        <dbReference type="EMBL" id="KAK0387441.1"/>
    </source>
</evidence>
<dbReference type="AlphaFoldDB" id="A0AA39GHV5"/>
<keyword evidence="3" id="KW-1185">Reference proteome</keyword>
<organism evidence="2 3">
    <name type="scientific">Sarocladium strictum</name>
    <name type="common">Black bundle disease fungus</name>
    <name type="synonym">Acremonium strictum</name>
    <dbReference type="NCBI Taxonomy" id="5046"/>
    <lineage>
        <taxon>Eukaryota</taxon>
        <taxon>Fungi</taxon>
        <taxon>Dikarya</taxon>
        <taxon>Ascomycota</taxon>
        <taxon>Pezizomycotina</taxon>
        <taxon>Sordariomycetes</taxon>
        <taxon>Hypocreomycetidae</taxon>
        <taxon>Hypocreales</taxon>
        <taxon>Sarocladiaceae</taxon>
        <taxon>Sarocladium</taxon>
    </lineage>
</organism>
<evidence type="ECO:0008006" key="4">
    <source>
        <dbReference type="Google" id="ProtNLM"/>
    </source>
</evidence>
<protein>
    <recommendedName>
        <fullName evidence="4">Secreted protein</fullName>
    </recommendedName>
</protein>
<keyword evidence="1" id="KW-0732">Signal</keyword>
<dbReference type="Proteomes" id="UP001175261">
    <property type="component" value="Unassembled WGS sequence"/>
</dbReference>
<dbReference type="EMBL" id="JAPDFR010000004">
    <property type="protein sequence ID" value="KAK0387441.1"/>
    <property type="molecule type" value="Genomic_DNA"/>
</dbReference>
<evidence type="ECO:0000313" key="3">
    <source>
        <dbReference type="Proteomes" id="UP001175261"/>
    </source>
</evidence>
<comment type="caution">
    <text evidence="2">The sequence shown here is derived from an EMBL/GenBank/DDBJ whole genome shotgun (WGS) entry which is preliminary data.</text>
</comment>
<feature type="signal peptide" evidence="1">
    <location>
        <begin position="1"/>
        <end position="19"/>
    </location>
</feature>
<reference evidence="2" key="1">
    <citation type="submission" date="2022-10" db="EMBL/GenBank/DDBJ databases">
        <title>Determination and structural analysis of whole genome sequence of Sarocladium strictum F4-1.</title>
        <authorList>
            <person name="Hu L."/>
            <person name="Jiang Y."/>
        </authorList>
    </citation>
    <scope>NUCLEOTIDE SEQUENCE</scope>
    <source>
        <strain evidence="2">F4-1</strain>
    </source>
</reference>
<gene>
    <name evidence="2" type="ORF">NLU13_5753</name>
</gene>
<proteinExistence type="predicted"/>
<accession>A0AA39GHV5</accession>
<name>A0AA39GHV5_SARSR</name>
<evidence type="ECO:0000256" key="1">
    <source>
        <dbReference type="SAM" id="SignalP"/>
    </source>
</evidence>